<keyword evidence="2" id="KW-0812">Transmembrane</keyword>
<proteinExistence type="predicted"/>
<evidence type="ECO:0000313" key="3">
    <source>
        <dbReference type="EMBL" id="GGQ19552.1"/>
    </source>
</evidence>
<feature type="region of interest" description="Disordered" evidence="1">
    <location>
        <begin position="240"/>
        <end position="259"/>
    </location>
</feature>
<feature type="transmembrane region" description="Helical" evidence="2">
    <location>
        <begin position="62"/>
        <end position="82"/>
    </location>
</feature>
<dbReference type="RefSeq" id="WP_189249572.1">
    <property type="nucleotide sequence ID" value="NZ_BMQJ01000016.1"/>
</dbReference>
<evidence type="ECO:0000313" key="4">
    <source>
        <dbReference type="Proteomes" id="UP000611554"/>
    </source>
</evidence>
<evidence type="ECO:0000256" key="2">
    <source>
        <dbReference type="SAM" id="Phobius"/>
    </source>
</evidence>
<sequence>MSLVHNPRLRATLPLLLDMAAPAVGFFLLHFLFGLSPVVALTAGAVVAGGRTLYRSVRERRLSAFPAMMLLILAATLLLVFVTGDPRLLLAKSAVIPALGGAYGILTTFFGRTVLNDVVTPFVTKGDERLTAGWEDCWENDAAFARRLRLINLLWGVGFLTSAVLRVVIVYNVPLAVAVVAGQVPTLGGLVILILVTRPLSAPLLTALHARAAAEPAGTTGATGATGASEAVVPAAAGDAAPAGTAERDARESQTAVPAVPAVTLVPTGPAAVSPAWPGA</sequence>
<feature type="transmembrane region" description="Helical" evidence="2">
    <location>
        <begin position="175"/>
        <end position="196"/>
    </location>
</feature>
<dbReference type="EMBL" id="BMQJ01000016">
    <property type="protein sequence ID" value="GGQ19552.1"/>
    <property type="molecule type" value="Genomic_DNA"/>
</dbReference>
<feature type="transmembrane region" description="Helical" evidence="2">
    <location>
        <begin position="20"/>
        <end position="50"/>
    </location>
</feature>
<accession>A0ABQ2R8Q0</accession>
<keyword evidence="2" id="KW-0472">Membrane</keyword>
<dbReference type="NCBIfam" id="NF041646">
    <property type="entry name" value="VC0807_fam"/>
    <property type="match status" value="1"/>
</dbReference>
<keyword evidence="4" id="KW-1185">Reference proteome</keyword>
<evidence type="ECO:0008006" key="5">
    <source>
        <dbReference type="Google" id="ProtNLM"/>
    </source>
</evidence>
<feature type="transmembrane region" description="Helical" evidence="2">
    <location>
        <begin position="94"/>
        <end position="115"/>
    </location>
</feature>
<reference evidence="4" key="1">
    <citation type="journal article" date="2019" name="Int. J. Syst. Evol. Microbiol.">
        <title>The Global Catalogue of Microorganisms (GCM) 10K type strain sequencing project: providing services to taxonomists for standard genome sequencing and annotation.</title>
        <authorList>
            <consortium name="The Broad Institute Genomics Platform"/>
            <consortium name="The Broad Institute Genome Sequencing Center for Infectious Disease"/>
            <person name="Wu L."/>
            <person name="Ma J."/>
        </authorList>
    </citation>
    <scope>NUCLEOTIDE SEQUENCE [LARGE SCALE GENOMIC DNA]</scope>
    <source>
        <strain evidence="4">JCM 3115</strain>
    </source>
</reference>
<protein>
    <recommendedName>
        <fullName evidence="5">DUF3159 domain-containing protein</fullName>
    </recommendedName>
</protein>
<feature type="transmembrane region" description="Helical" evidence="2">
    <location>
        <begin position="150"/>
        <end position="169"/>
    </location>
</feature>
<organism evidence="3 4">
    <name type="scientific">Streptosporangium pseudovulgare</name>
    <dbReference type="NCBI Taxonomy" id="35765"/>
    <lineage>
        <taxon>Bacteria</taxon>
        <taxon>Bacillati</taxon>
        <taxon>Actinomycetota</taxon>
        <taxon>Actinomycetes</taxon>
        <taxon>Streptosporangiales</taxon>
        <taxon>Streptosporangiaceae</taxon>
        <taxon>Streptosporangium</taxon>
    </lineage>
</organism>
<keyword evidence="2" id="KW-1133">Transmembrane helix</keyword>
<dbReference type="Proteomes" id="UP000611554">
    <property type="component" value="Unassembled WGS sequence"/>
</dbReference>
<comment type="caution">
    <text evidence="3">The sequence shown here is derived from an EMBL/GenBank/DDBJ whole genome shotgun (WGS) entry which is preliminary data.</text>
</comment>
<gene>
    <name evidence="3" type="ORF">GCM10010140_57330</name>
</gene>
<evidence type="ECO:0000256" key="1">
    <source>
        <dbReference type="SAM" id="MobiDB-lite"/>
    </source>
</evidence>
<name>A0ABQ2R8Q0_9ACTN</name>